<evidence type="ECO:0000313" key="1">
    <source>
        <dbReference type="EMBL" id="KTC94566.1"/>
    </source>
</evidence>
<dbReference type="RefSeq" id="WP_058527809.1">
    <property type="nucleotide sequence ID" value="NZ_CAAAHY010000005.1"/>
</dbReference>
<organism evidence="1 2">
    <name type="scientific">Legionella erythra</name>
    <dbReference type="NCBI Taxonomy" id="448"/>
    <lineage>
        <taxon>Bacteria</taxon>
        <taxon>Pseudomonadati</taxon>
        <taxon>Pseudomonadota</taxon>
        <taxon>Gammaproteobacteria</taxon>
        <taxon>Legionellales</taxon>
        <taxon>Legionellaceae</taxon>
        <taxon>Legionella</taxon>
    </lineage>
</organism>
<dbReference type="EMBL" id="LNYA01000034">
    <property type="protein sequence ID" value="KTC94566.1"/>
    <property type="molecule type" value="Genomic_DNA"/>
</dbReference>
<dbReference type="Proteomes" id="UP000054773">
    <property type="component" value="Unassembled WGS sequence"/>
</dbReference>
<dbReference type="OrthoDB" id="5648953at2"/>
<evidence type="ECO:0000313" key="2">
    <source>
        <dbReference type="Proteomes" id="UP000054773"/>
    </source>
</evidence>
<sequence length="302" mass="34897">MKYDNRDPLKSLENLRKQVLPQCLDLKQLSDEERKAVDESPLAPFLSSVTDKSNQHGLFKSAILPIKDILLLLQDSVQGKFNDYLQEALNNAEIEVTIKPQNPADNDSRKSLEIKIHVVATAIDHYANLLAMVLGNKTLTDEDTKTLHQAHQTLSNATGYLRVIEIKYELMRLRAFCNRFIDEHRFTCCGLFQACSSWRSSQYNALLQWFEELTTQPLSEYELVGGIYCIRTQLVLVSNKTERHAFRDGLDNLLKKYHYPLHTDEHHYDYLRPFVSRGPLLKIPLPAHFHYPTQEIVMDLTL</sequence>
<gene>
    <name evidence="1" type="ORF">Lery_2733</name>
</gene>
<dbReference type="AlphaFoldDB" id="A0A0W0TG81"/>
<reference evidence="1 2" key="1">
    <citation type="submission" date="2015-11" db="EMBL/GenBank/DDBJ databases">
        <title>Genomic analysis of 38 Legionella species identifies large and diverse effector repertoires.</title>
        <authorList>
            <person name="Burstein D."/>
            <person name="Amaro F."/>
            <person name="Zusman T."/>
            <person name="Lifshitz Z."/>
            <person name="Cohen O."/>
            <person name="Gilbert J.A."/>
            <person name="Pupko T."/>
            <person name="Shuman H.A."/>
            <person name="Segal G."/>
        </authorList>
    </citation>
    <scope>NUCLEOTIDE SEQUENCE [LARGE SCALE GENOMIC DNA]</scope>
    <source>
        <strain evidence="1 2">SE-32A-C8</strain>
    </source>
</reference>
<protein>
    <submittedName>
        <fullName evidence="1">Uncharacterized protein</fullName>
    </submittedName>
</protein>
<comment type="caution">
    <text evidence="1">The sequence shown here is derived from an EMBL/GenBank/DDBJ whole genome shotgun (WGS) entry which is preliminary data.</text>
</comment>
<keyword evidence="2" id="KW-1185">Reference proteome</keyword>
<dbReference type="STRING" id="448.Lery_2733"/>
<accession>A0A0W0TG81</accession>
<dbReference type="PATRIC" id="fig|448.7.peg.2869"/>
<proteinExistence type="predicted"/>
<name>A0A0W0TG81_LEGER</name>